<organism evidence="5 6">
    <name type="scientific">Qipengyuania aquimaris</name>
    <dbReference type="NCBI Taxonomy" id="255984"/>
    <lineage>
        <taxon>Bacteria</taxon>
        <taxon>Pseudomonadati</taxon>
        <taxon>Pseudomonadota</taxon>
        <taxon>Alphaproteobacteria</taxon>
        <taxon>Sphingomonadales</taxon>
        <taxon>Erythrobacteraceae</taxon>
        <taxon>Qipengyuania</taxon>
    </lineage>
</organism>
<evidence type="ECO:0000313" key="5">
    <source>
        <dbReference type="EMBL" id="MBY6217188.1"/>
    </source>
</evidence>
<gene>
    <name evidence="5" type="ORF">KUV31_02415</name>
</gene>
<name>A0A9Q3RZE3_9SPHN</name>
<keyword evidence="3" id="KW-0157">Chromophore</keyword>
<evidence type="ECO:0000256" key="1">
    <source>
        <dbReference type="ARBA" id="ARBA00022630"/>
    </source>
</evidence>
<dbReference type="PANTHER" id="PTHR47429:SF2">
    <property type="entry name" value="PROTEIN TWIN LOV 1"/>
    <property type="match status" value="1"/>
</dbReference>
<feature type="domain" description="PAS" evidence="4">
    <location>
        <begin position="12"/>
        <end position="68"/>
    </location>
</feature>
<dbReference type="PROSITE" id="PS50112">
    <property type="entry name" value="PAS"/>
    <property type="match status" value="1"/>
</dbReference>
<dbReference type="RefSeq" id="WP_222404372.1">
    <property type="nucleotide sequence ID" value="NZ_JAHVKP010000001.1"/>
</dbReference>
<reference evidence="5" key="1">
    <citation type="submission" date="2021-06" db="EMBL/GenBank/DDBJ databases">
        <title>50 bacteria genomes isolated from Dapeng, Shenzhen, China.</title>
        <authorList>
            <person name="Zheng W."/>
            <person name="Yu S."/>
            <person name="Huang Y."/>
        </authorList>
    </citation>
    <scope>NUCLEOTIDE SEQUENCE</scope>
    <source>
        <strain evidence="5">DP4N28-2</strain>
    </source>
</reference>
<dbReference type="AlphaFoldDB" id="A0A9Q3RZE3"/>
<evidence type="ECO:0000256" key="3">
    <source>
        <dbReference type="ARBA" id="ARBA00022991"/>
    </source>
</evidence>
<dbReference type="InterPro" id="IPR035965">
    <property type="entry name" value="PAS-like_dom_sf"/>
</dbReference>
<dbReference type="InterPro" id="IPR000014">
    <property type="entry name" value="PAS"/>
</dbReference>
<protein>
    <submittedName>
        <fullName evidence="5">PAS domain-containing protein</fullName>
    </submittedName>
</protein>
<evidence type="ECO:0000313" key="6">
    <source>
        <dbReference type="Proteomes" id="UP000824927"/>
    </source>
</evidence>
<dbReference type="EMBL" id="JAHVKP010000001">
    <property type="protein sequence ID" value="MBY6217188.1"/>
    <property type="molecule type" value="Genomic_DNA"/>
</dbReference>
<keyword evidence="2" id="KW-0288">FMN</keyword>
<sequence>MKSAVFDKAANLPEGFRKLFENSNVSLTVADYKRPDCPLVGANRVFFEISGYEPADVIGHNCRFLQPEGGAGPVTARMRRFLEDPAAKDAKFLVPNVTRDGEPFLNLVYMSKLTREGEIALVLGSQFRVRAGREELAELYDRALREDLKRLNLLTSESNWIVLGSFEALASSHSIIAQARIE</sequence>
<comment type="caution">
    <text evidence="5">The sequence shown here is derived from an EMBL/GenBank/DDBJ whole genome shotgun (WGS) entry which is preliminary data.</text>
</comment>
<keyword evidence="1" id="KW-0285">Flavoprotein</keyword>
<dbReference type="PANTHER" id="PTHR47429">
    <property type="entry name" value="PROTEIN TWIN LOV 1"/>
    <property type="match status" value="1"/>
</dbReference>
<accession>A0A9Q3RZE3</accession>
<evidence type="ECO:0000256" key="2">
    <source>
        <dbReference type="ARBA" id="ARBA00022643"/>
    </source>
</evidence>
<dbReference type="Proteomes" id="UP000824927">
    <property type="component" value="Unassembled WGS sequence"/>
</dbReference>
<dbReference type="Pfam" id="PF13426">
    <property type="entry name" value="PAS_9"/>
    <property type="match status" value="1"/>
</dbReference>
<dbReference type="NCBIfam" id="TIGR00229">
    <property type="entry name" value="sensory_box"/>
    <property type="match status" value="1"/>
</dbReference>
<proteinExistence type="predicted"/>
<dbReference type="Gene3D" id="3.30.450.20">
    <property type="entry name" value="PAS domain"/>
    <property type="match status" value="1"/>
</dbReference>
<evidence type="ECO:0000259" key="4">
    <source>
        <dbReference type="PROSITE" id="PS50112"/>
    </source>
</evidence>
<dbReference type="SUPFAM" id="SSF55785">
    <property type="entry name" value="PYP-like sensor domain (PAS domain)"/>
    <property type="match status" value="1"/>
</dbReference>